<dbReference type="InterPro" id="IPR003653">
    <property type="entry name" value="Peptidase_C48_C"/>
</dbReference>
<gene>
    <name evidence="6" type="ORF">T459_27462</name>
</gene>
<evidence type="ECO:0000313" key="6">
    <source>
        <dbReference type="EMBL" id="PHT67975.1"/>
    </source>
</evidence>
<dbReference type="PANTHER" id="PTHR31470">
    <property type="entry name" value="CYSTEINE PROTEINASES SUPERFAMILY PROTEIN-RELATED-RELATED"/>
    <property type="match status" value="1"/>
</dbReference>
<dbReference type="Gene3D" id="3.40.395.10">
    <property type="entry name" value="Adenoviral Proteinase, Chain A"/>
    <property type="match status" value="1"/>
</dbReference>
<evidence type="ECO:0000256" key="4">
    <source>
        <dbReference type="SAM" id="MobiDB-lite"/>
    </source>
</evidence>
<feature type="region of interest" description="Disordered" evidence="4">
    <location>
        <begin position="1"/>
        <end position="35"/>
    </location>
</feature>
<dbReference type="Proteomes" id="UP000222542">
    <property type="component" value="Unassembled WGS sequence"/>
</dbReference>
<feature type="compositionally biased region" description="Basic and acidic residues" evidence="4">
    <location>
        <begin position="11"/>
        <end position="22"/>
    </location>
</feature>
<dbReference type="InterPro" id="IPR038765">
    <property type="entry name" value="Papain-like_cys_pep_sf"/>
</dbReference>
<name>A0A2G2YE06_CAPAN</name>
<sequence length="328" mass="38359">MDAMFNDDDKEQFADKEFERSNIDAGGLETSRQHYRPDILQNPKKMFDGKRKDKINDETDSQSLIPGELLQSINLDYIHSEKIVQEDCRKLKYEPHNSYKYNIVDCNFMNIIRSVMEVYSVDDPNLITGGQEFHLNEYINGFRMHAAVPWYTVDNIFIPVNIRDKHHWVLAVLSFFERCILLYDSYQSSGHYAVVLAEIDKLVEIIPSCLQACNFYEKKGTNLHNHPRYKDKDWTNLFDVLFDEDLPQQSSWSLNSVLYMVTYAECLSYGKRFSSIEFNPNTLRTRYAELLWDYDMRKQEANAHSDVEAPLKPGKQSRITSVTGVLEI</sequence>
<dbReference type="EMBL" id="AYRZ02000011">
    <property type="protein sequence ID" value="PHT67975.1"/>
    <property type="molecule type" value="Genomic_DNA"/>
</dbReference>
<reference evidence="6 7" key="1">
    <citation type="journal article" date="2014" name="Nat. Genet.">
        <title>Genome sequence of the hot pepper provides insights into the evolution of pungency in Capsicum species.</title>
        <authorList>
            <person name="Kim S."/>
            <person name="Park M."/>
            <person name="Yeom S.I."/>
            <person name="Kim Y.M."/>
            <person name="Lee J.M."/>
            <person name="Lee H.A."/>
            <person name="Seo E."/>
            <person name="Choi J."/>
            <person name="Cheong K."/>
            <person name="Kim K.T."/>
            <person name="Jung K."/>
            <person name="Lee G.W."/>
            <person name="Oh S.K."/>
            <person name="Bae C."/>
            <person name="Kim S.B."/>
            <person name="Lee H.Y."/>
            <person name="Kim S.Y."/>
            <person name="Kim M.S."/>
            <person name="Kang B.C."/>
            <person name="Jo Y.D."/>
            <person name="Yang H.B."/>
            <person name="Jeong H.J."/>
            <person name="Kang W.H."/>
            <person name="Kwon J.K."/>
            <person name="Shin C."/>
            <person name="Lim J.Y."/>
            <person name="Park J.H."/>
            <person name="Huh J.H."/>
            <person name="Kim J.S."/>
            <person name="Kim B.D."/>
            <person name="Cohen O."/>
            <person name="Paran I."/>
            <person name="Suh M.C."/>
            <person name="Lee S.B."/>
            <person name="Kim Y.K."/>
            <person name="Shin Y."/>
            <person name="Noh S.J."/>
            <person name="Park J."/>
            <person name="Seo Y.S."/>
            <person name="Kwon S.Y."/>
            <person name="Kim H.A."/>
            <person name="Park J.M."/>
            <person name="Kim H.J."/>
            <person name="Choi S.B."/>
            <person name="Bosland P.W."/>
            <person name="Reeves G."/>
            <person name="Jo S.H."/>
            <person name="Lee B.W."/>
            <person name="Cho H.T."/>
            <person name="Choi H.S."/>
            <person name="Lee M.S."/>
            <person name="Yu Y."/>
            <person name="Do Choi Y."/>
            <person name="Park B.S."/>
            <person name="van Deynze A."/>
            <person name="Ashrafi H."/>
            <person name="Hill T."/>
            <person name="Kim W.T."/>
            <person name="Pai H.S."/>
            <person name="Ahn H.K."/>
            <person name="Yeam I."/>
            <person name="Giovannoni J.J."/>
            <person name="Rose J.K."/>
            <person name="Sorensen I."/>
            <person name="Lee S.J."/>
            <person name="Kim R.W."/>
            <person name="Choi I.Y."/>
            <person name="Choi B.S."/>
            <person name="Lim J.S."/>
            <person name="Lee Y.H."/>
            <person name="Choi D."/>
        </authorList>
    </citation>
    <scope>NUCLEOTIDE SEQUENCE [LARGE SCALE GENOMIC DNA]</scope>
    <source>
        <strain evidence="7">cv. CM334</strain>
    </source>
</reference>
<evidence type="ECO:0000313" key="7">
    <source>
        <dbReference type="Proteomes" id="UP000222542"/>
    </source>
</evidence>
<dbReference type="GO" id="GO:0008234">
    <property type="term" value="F:cysteine-type peptidase activity"/>
    <property type="evidence" value="ECO:0007669"/>
    <property type="project" value="InterPro"/>
</dbReference>
<accession>A0A2G2YE06</accession>
<dbReference type="Gramene" id="PHT67975">
    <property type="protein sequence ID" value="PHT67975"/>
    <property type="gene ID" value="T459_27462"/>
</dbReference>
<evidence type="ECO:0000259" key="5">
    <source>
        <dbReference type="Pfam" id="PF02902"/>
    </source>
</evidence>
<reference evidence="6 7" key="2">
    <citation type="journal article" date="2017" name="Genome Biol.">
        <title>New reference genome sequences of hot pepper reveal the massive evolution of plant disease-resistance genes by retroduplication.</title>
        <authorList>
            <person name="Kim S."/>
            <person name="Park J."/>
            <person name="Yeom S.I."/>
            <person name="Kim Y.M."/>
            <person name="Seo E."/>
            <person name="Kim K.T."/>
            <person name="Kim M.S."/>
            <person name="Lee J.M."/>
            <person name="Cheong K."/>
            <person name="Shin H.S."/>
            <person name="Kim S.B."/>
            <person name="Han K."/>
            <person name="Lee J."/>
            <person name="Park M."/>
            <person name="Lee H.A."/>
            <person name="Lee H.Y."/>
            <person name="Lee Y."/>
            <person name="Oh S."/>
            <person name="Lee J.H."/>
            <person name="Choi E."/>
            <person name="Choi E."/>
            <person name="Lee S.E."/>
            <person name="Jeon J."/>
            <person name="Kim H."/>
            <person name="Choi G."/>
            <person name="Song H."/>
            <person name="Lee J."/>
            <person name="Lee S.C."/>
            <person name="Kwon J.K."/>
            <person name="Lee H.Y."/>
            <person name="Koo N."/>
            <person name="Hong Y."/>
            <person name="Kim R.W."/>
            <person name="Kang W.H."/>
            <person name="Huh J.H."/>
            <person name="Kang B.C."/>
            <person name="Yang T.J."/>
            <person name="Lee Y.H."/>
            <person name="Bennetzen J.L."/>
            <person name="Choi D."/>
        </authorList>
    </citation>
    <scope>NUCLEOTIDE SEQUENCE [LARGE SCALE GENOMIC DNA]</scope>
    <source>
        <strain evidence="7">cv. CM334</strain>
    </source>
</reference>
<evidence type="ECO:0000256" key="1">
    <source>
        <dbReference type="ARBA" id="ARBA00005234"/>
    </source>
</evidence>
<keyword evidence="3" id="KW-0378">Hydrolase</keyword>
<feature type="domain" description="Ubiquitin-like protease family profile" evidence="5">
    <location>
        <begin position="94"/>
        <end position="288"/>
    </location>
</feature>
<organism evidence="6 7">
    <name type="scientific">Capsicum annuum</name>
    <name type="common">Capsicum pepper</name>
    <dbReference type="NCBI Taxonomy" id="4072"/>
    <lineage>
        <taxon>Eukaryota</taxon>
        <taxon>Viridiplantae</taxon>
        <taxon>Streptophyta</taxon>
        <taxon>Embryophyta</taxon>
        <taxon>Tracheophyta</taxon>
        <taxon>Spermatophyta</taxon>
        <taxon>Magnoliopsida</taxon>
        <taxon>eudicotyledons</taxon>
        <taxon>Gunneridae</taxon>
        <taxon>Pentapetalae</taxon>
        <taxon>asterids</taxon>
        <taxon>lamiids</taxon>
        <taxon>Solanales</taxon>
        <taxon>Solanaceae</taxon>
        <taxon>Solanoideae</taxon>
        <taxon>Capsiceae</taxon>
        <taxon>Capsicum</taxon>
    </lineage>
</organism>
<comment type="similarity">
    <text evidence="1">Belongs to the peptidase C48 family.</text>
</comment>
<feature type="compositionally biased region" description="Acidic residues" evidence="4">
    <location>
        <begin position="1"/>
        <end position="10"/>
    </location>
</feature>
<dbReference type="AlphaFoldDB" id="A0A2G2YE06"/>
<dbReference type="Pfam" id="PF02902">
    <property type="entry name" value="Peptidase_C48"/>
    <property type="match status" value="1"/>
</dbReference>
<protein>
    <recommendedName>
        <fullName evidence="5">Ubiquitin-like protease family profile domain-containing protein</fullName>
    </recommendedName>
</protein>
<keyword evidence="2" id="KW-0645">Protease</keyword>
<dbReference type="SUPFAM" id="SSF54001">
    <property type="entry name" value="Cysteine proteinases"/>
    <property type="match status" value="1"/>
</dbReference>
<keyword evidence="7" id="KW-1185">Reference proteome</keyword>
<dbReference type="PANTHER" id="PTHR31470:SF40">
    <property type="entry name" value="UBIQUITIN-LIKE PROTEASE FAMILY PROFILE DOMAIN-CONTAINING PROTEIN"/>
    <property type="match status" value="1"/>
</dbReference>
<evidence type="ECO:0000256" key="3">
    <source>
        <dbReference type="ARBA" id="ARBA00022801"/>
    </source>
</evidence>
<dbReference type="GO" id="GO:0006508">
    <property type="term" value="P:proteolysis"/>
    <property type="evidence" value="ECO:0007669"/>
    <property type="project" value="UniProtKB-KW"/>
</dbReference>
<evidence type="ECO:0000256" key="2">
    <source>
        <dbReference type="ARBA" id="ARBA00022670"/>
    </source>
</evidence>
<comment type="caution">
    <text evidence="6">The sequence shown here is derived from an EMBL/GenBank/DDBJ whole genome shotgun (WGS) entry which is preliminary data.</text>
</comment>
<proteinExistence type="inferred from homology"/>